<dbReference type="Ensembl" id="ENSMALT00000021521.1">
    <property type="protein sequence ID" value="ENSMALP00000021116.1"/>
    <property type="gene ID" value="ENSMALG00000014736.1"/>
</dbReference>
<reference evidence="6" key="1">
    <citation type="submission" date="2025-08" db="UniProtKB">
        <authorList>
            <consortium name="Ensembl"/>
        </authorList>
    </citation>
    <scope>IDENTIFICATION</scope>
</reference>
<evidence type="ECO:0000259" key="4">
    <source>
        <dbReference type="PROSITE" id="PS51232"/>
    </source>
</evidence>
<dbReference type="Proteomes" id="UP000261600">
    <property type="component" value="Unplaced"/>
</dbReference>
<dbReference type="Gene3D" id="1.20.58.2220">
    <property type="entry name" value="Formin, FH2 domain"/>
    <property type="match status" value="2"/>
</dbReference>
<feature type="domain" description="GBD/FH3" evidence="4">
    <location>
        <begin position="1"/>
        <end position="367"/>
    </location>
</feature>
<dbReference type="PROSITE" id="PS51232">
    <property type="entry name" value="GBD_FH3"/>
    <property type="match status" value="1"/>
</dbReference>
<dbReference type="InterPro" id="IPR016024">
    <property type="entry name" value="ARM-type_fold"/>
</dbReference>
<dbReference type="InterPro" id="IPR010473">
    <property type="entry name" value="GTPase-bd"/>
</dbReference>
<name>A0A3Q3QVQ1_MONAL</name>
<dbReference type="PANTHER" id="PTHR45857:SF3">
    <property type="entry name" value="FORMIN-LIKE PROTEIN 3"/>
    <property type="match status" value="1"/>
</dbReference>
<comment type="similarity">
    <text evidence="1">Belongs to the formin homology family.</text>
</comment>
<dbReference type="PROSITE" id="PS51444">
    <property type="entry name" value="FH2"/>
    <property type="match status" value="1"/>
</dbReference>
<dbReference type="SUPFAM" id="SSF101447">
    <property type="entry name" value="Formin homology 2 domain (FH2 domain)"/>
    <property type="match status" value="1"/>
</dbReference>
<evidence type="ECO:0008006" key="8">
    <source>
        <dbReference type="Google" id="ProtNLM"/>
    </source>
</evidence>
<dbReference type="PANTHER" id="PTHR45857">
    <property type="entry name" value="FORMIN-LIKE PROTEIN"/>
    <property type="match status" value="1"/>
</dbReference>
<feature type="domain" description="FH2" evidence="5">
    <location>
        <begin position="442"/>
        <end position="816"/>
    </location>
</feature>
<dbReference type="SMART" id="SM00498">
    <property type="entry name" value="FH2"/>
    <property type="match status" value="1"/>
</dbReference>
<dbReference type="InterPro" id="IPR043592">
    <property type="entry name" value="FMNL_animal"/>
</dbReference>
<sequence>MNLPPDKARLLRQYDNEKKWDLICDQERFQVKNPPHTYIQKLRGYLEPGVTRKKFRRRVQESTKVLRELEISLRTNHIGWVREFLNDENRGLDVLVEYLSFAQCAVMYGTASNSKTIKNSRLVSQKDDVHVCIMCLRAIMNYQYGFNMVMSHAHAVNEIALSLNNKNSRTKALVLELLAAVCLVRGGHEIILSAFDNFKEVCKEKHRFERLMDYFRSEEGNIDFMVACMQFINIVVHSVEDMNFRVHLQYEFTKLGLDDYLEKCKYTESDKLSVQIQAYLDNVFDVGGLLEDAETKNAALEKVEELEEHLSHVTEKLLEVENETMMKVADLEKLLLQKDKDLQAIRETYESTNTQVNTLRRMIKEKDAAFQRHFSIEKRLLELEQQGTIRLHKKPDGDIAIEPLGVGSSPSVPIPPPPPLAPPLPDASPSVILSLGLSAIRIKKPIKTKFRLPVFNWTALKPNQINGTVFNEIDDERVLEELDLERFEELFKTRAQGPVVDLACTKSKVAQKAVNKVTLLDANRSKNLAITLRKANKTTEEICKAIEKFDLKALPVDFVECLMRFLPTEAEVKVLRQYERERRPLDQLAEEDRFMLLFSKIERLTQRMNIITFVGNFADSISMLTPQLNAVIAASGSVKSSPKLKRVLGKLHEQHLLAQKMLIMPSTDRKMTLLHYIALIVKEKFPELANFYNELHFVDKAAAVSLENVLLDVRELGKGMDLIRRECSLHDHSVLKGFIQASDTQLDKLQKDAKAAEEAFNSVVNYFGESAKTTPPSVFFPVFVRFIKAYKDAVEENEQRKKQEEAMREKLLAQEAKQHDPKVQSKQQQHELIAELRRRQAKDHRPVYEGKDGTIEDIITVLKSVPFTARTAKRGSRFFCEANLCDDANC</sequence>
<dbReference type="Gene3D" id="1.25.10.10">
    <property type="entry name" value="Leucine-rich Repeat Variant"/>
    <property type="match status" value="1"/>
</dbReference>
<dbReference type="Pfam" id="PF06371">
    <property type="entry name" value="Drf_GBD"/>
    <property type="match status" value="1"/>
</dbReference>
<evidence type="ECO:0000313" key="6">
    <source>
        <dbReference type="Ensembl" id="ENSMALP00000021116.1"/>
    </source>
</evidence>
<evidence type="ECO:0000259" key="3">
    <source>
        <dbReference type="PROSITE" id="PS51231"/>
    </source>
</evidence>
<feature type="coiled-coil region" evidence="2">
    <location>
        <begin position="787"/>
        <end position="814"/>
    </location>
</feature>
<feature type="coiled-coil region" evidence="2">
    <location>
        <begin position="296"/>
        <end position="348"/>
    </location>
</feature>
<accession>A0A3Q3QVQ1</accession>
<evidence type="ECO:0000256" key="2">
    <source>
        <dbReference type="SAM" id="Coils"/>
    </source>
</evidence>
<dbReference type="SMART" id="SM01139">
    <property type="entry name" value="Drf_FH3"/>
    <property type="match status" value="1"/>
</dbReference>
<keyword evidence="7" id="KW-1185">Reference proteome</keyword>
<dbReference type="SUPFAM" id="SSF48371">
    <property type="entry name" value="ARM repeat"/>
    <property type="match status" value="1"/>
</dbReference>
<protein>
    <recommendedName>
        <fullName evidence="8">Formin-like protein 3</fullName>
    </recommendedName>
</protein>
<dbReference type="GO" id="GO:0031267">
    <property type="term" value="F:small GTPase binding"/>
    <property type="evidence" value="ECO:0007669"/>
    <property type="project" value="InterPro"/>
</dbReference>
<evidence type="ECO:0000259" key="5">
    <source>
        <dbReference type="PROSITE" id="PS51444"/>
    </source>
</evidence>
<proteinExistence type="inferred from homology"/>
<dbReference type="InterPro" id="IPR015425">
    <property type="entry name" value="FH2_Formin"/>
</dbReference>
<dbReference type="GO" id="GO:0005829">
    <property type="term" value="C:cytosol"/>
    <property type="evidence" value="ECO:0007669"/>
    <property type="project" value="TreeGrafter"/>
</dbReference>
<dbReference type="GO" id="GO:0030866">
    <property type="term" value="P:cortical actin cytoskeleton organization"/>
    <property type="evidence" value="ECO:0007669"/>
    <property type="project" value="TreeGrafter"/>
</dbReference>
<dbReference type="AlphaFoldDB" id="A0A3Q3QVQ1"/>
<evidence type="ECO:0000256" key="1">
    <source>
        <dbReference type="ARBA" id="ARBA00023449"/>
    </source>
</evidence>
<dbReference type="STRING" id="43700.ENSMALP00000021116"/>
<feature type="domain" description="DAD" evidence="3">
    <location>
        <begin position="843"/>
        <end position="880"/>
    </location>
</feature>
<dbReference type="InterPro" id="IPR014767">
    <property type="entry name" value="DAD_dom"/>
</dbReference>
<evidence type="ECO:0000313" key="7">
    <source>
        <dbReference type="Proteomes" id="UP000261600"/>
    </source>
</evidence>
<dbReference type="PROSITE" id="PS51231">
    <property type="entry name" value="DAD"/>
    <property type="match status" value="1"/>
</dbReference>
<dbReference type="SMART" id="SM01140">
    <property type="entry name" value="Drf_GBD"/>
    <property type="match status" value="1"/>
</dbReference>
<dbReference type="InterPro" id="IPR042201">
    <property type="entry name" value="FH2_Formin_sf"/>
</dbReference>
<dbReference type="InterPro" id="IPR011989">
    <property type="entry name" value="ARM-like"/>
</dbReference>
<dbReference type="FunFam" id="1.25.10.10:FF:000024">
    <property type="entry name" value="Formin-like 1, isoform CRA_c"/>
    <property type="match status" value="1"/>
</dbReference>
<dbReference type="InterPro" id="IPR010472">
    <property type="entry name" value="FH3_dom"/>
</dbReference>
<dbReference type="InterPro" id="IPR014768">
    <property type="entry name" value="GBD/FH3_dom"/>
</dbReference>
<dbReference type="Pfam" id="PF06367">
    <property type="entry name" value="Drf_FH3"/>
    <property type="match status" value="1"/>
</dbReference>
<reference evidence="6" key="2">
    <citation type="submission" date="2025-09" db="UniProtKB">
        <authorList>
            <consortium name="Ensembl"/>
        </authorList>
    </citation>
    <scope>IDENTIFICATION</scope>
</reference>
<dbReference type="GO" id="GO:0016477">
    <property type="term" value="P:cell migration"/>
    <property type="evidence" value="ECO:0007669"/>
    <property type="project" value="TreeGrafter"/>
</dbReference>
<keyword evidence="2" id="KW-0175">Coiled coil</keyword>
<dbReference type="Pfam" id="PF02181">
    <property type="entry name" value="FH2"/>
    <property type="match status" value="2"/>
</dbReference>
<organism evidence="6 7">
    <name type="scientific">Monopterus albus</name>
    <name type="common">Swamp eel</name>
    <dbReference type="NCBI Taxonomy" id="43700"/>
    <lineage>
        <taxon>Eukaryota</taxon>
        <taxon>Metazoa</taxon>
        <taxon>Chordata</taxon>
        <taxon>Craniata</taxon>
        <taxon>Vertebrata</taxon>
        <taxon>Euteleostomi</taxon>
        <taxon>Actinopterygii</taxon>
        <taxon>Neopterygii</taxon>
        <taxon>Teleostei</taxon>
        <taxon>Neoteleostei</taxon>
        <taxon>Acanthomorphata</taxon>
        <taxon>Anabantaria</taxon>
        <taxon>Synbranchiformes</taxon>
        <taxon>Synbranchidae</taxon>
        <taxon>Monopterus</taxon>
    </lineage>
</organism>
<dbReference type="GO" id="GO:0051015">
    <property type="term" value="F:actin filament binding"/>
    <property type="evidence" value="ECO:0007669"/>
    <property type="project" value="TreeGrafter"/>
</dbReference>
<dbReference type="GO" id="GO:0008360">
    <property type="term" value="P:regulation of cell shape"/>
    <property type="evidence" value="ECO:0007669"/>
    <property type="project" value="TreeGrafter"/>
</dbReference>